<keyword evidence="1" id="KW-1133">Transmembrane helix</keyword>
<evidence type="ECO:0000313" key="3">
    <source>
        <dbReference type="Proteomes" id="UP000604661"/>
    </source>
</evidence>
<protein>
    <submittedName>
        <fullName evidence="2">Uncharacterized protein</fullName>
    </submittedName>
</protein>
<dbReference type="Proteomes" id="UP000604661">
    <property type="component" value="Unassembled WGS sequence"/>
</dbReference>
<gene>
    <name evidence="2" type="ORF">H6G95_25715</name>
</gene>
<organism evidence="2 3">
    <name type="scientific">Nostoc linckia FACHB-391</name>
    <dbReference type="NCBI Taxonomy" id="2692906"/>
    <lineage>
        <taxon>Bacteria</taxon>
        <taxon>Bacillati</taxon>
        <taxon>Cyanobacteriota</taxon>
        <taxon>Cyanophyceae</taxon>
        <taxon>Nostocales</taxon>
        <taxon>Nostocaceae</taxon>
        <taxon>Nostoc</taxon>
    </lineage>
</organism>
<comment type="caution">
    <text evidence="2">The sequence shown here is derived from an EMBL/GenBank/DDBJ whole genome shotgun (WGS) entry which is preliminary data.</text>
</comment>
<dbReference type="RefSeq" id="WP_190900286.1">
    <property type="nucleotide sequence ID" value="NZ_JACJTE010000039.1"/>
</dbReference>
<keyword evidence="1" id="KW-0472">Membrane</keyword>
<feature type="transmembrane region" description="Helical" evidence="1">
    <location>
        <begin position="121"/>
        <end position="142"/>
    </location>
</feature>
<keyword evidence="3" id="KW-1185">Reference proteome</keyword>
<feature type="transmembrane region" description="Helical" evidence="1">
    <location>
        <begin position="163"/>
        <end position="181"/>
    </location>
</feature>
<feature type="transmembrane region" description="Helical" evidence="1">
    <location>
        <begin position="65"/>
        <end position="88"/>
    </location>
</feature>
<keyword evidence="1" id="KW-0812">Transmembrane</keyword>
<dbReference type="EMBL" id="JACJTE010000039">
    <property type="protein sequence ID" value="MBD2563942.1"/>
    <property type="molecule type" value="Genomic_DNA"/>
</dbReference>
<evidence type="ECO:0000256" key="1">
    <source>
        <dbReference type="SAM" id="Phobius"/>
    </source>
</evidence>
<proteinExistence type="predicted"/>
<sequence length="199" mass="22852">MNKPNIVDNAEQKRRKSHWPAYLPYPSCWLKSFILMVFLRVIGFVTEILIKLGDGVANLVSSPELLAIFVIITLLSPIAVIAFTHHYLHLFFSRFISEIQAPEIGIVTGIIPKLMSWWEGLYGWLVIILSTLVTCLVCTIILPMFHLSYIKPPETYTQFEQQIIVIFGIIWLIQGALIYQIDYLVKQRLISVYSGKIKL</sequence>
<name>A0ABR8F2E4_NOSLI</name>
<reference evidence="2 3" key="1">
    <citation type="journal article" date="2020" name="ISME J.">
        <title>Comparative genomics reveals insights into cyanobacterial evolution and habitat adaptation.</title>
        <authorList>
            <person name="Chen M.Y."/>
            <person name="Teng W.K."/>
            <person name="Zhao L."/>
            <person name="Hu C.X."/>
            <person name="Zhou Y.K."/>
            <person name="Han B.P."/>
            <person name="Song L.R."/>
            <person name="Shu W.S."/>
        </authorList>
    </citation>
    <scope>NUCLEOTIDE SEQUENCE [LARGE SCALE GENOMIC DNA]</scope>
    <source>
        <strain evidence="2 3">FACHB-391</strain>
    </source>
</reference>
<accession>A0ABR8F2E4</accession>
<evidence type="ECO:0000313" key="2">
    <source>
        <dbReference type="EMBL" id="MBD2563942.1"/>
    </source>
</evidence>